<feature type="region of interest" description="Disordered" evidence="4">
    <location>
        <begin position="1"/>
        <end position="40"/>
    </location>
</feature>
<dbReference type="InterPro" id="IPR017441">
    <property type="entry name" value="Protein_kinase_ATP_BS"/>
</dbReference>
<evidence type="ECO:0000256" key="1">
    <source>
        <dbReference type="ARBA" id="ARBA00022741"/>
    </source>
</evidence>
<feature type="region of interest" description="Disordered" evidence="4">
    <location>
        <begin position="529"/>
        <end position="566"/>
    </location>
</feature>
<gene>
    <name evidence="6" type="ORF">BSAL_74210</name>
</gene>
<feature type="region of interest" description="Disordered" evidence="4">
    <location>
        <begin position="114"/>
        <end position="144"/>
    </location>
</feature>
<dbReference type="PROSITE" id="PS00107">
    <property type="entry name" value="PROTEIN_KINASE_ATP"/>
    <property type="match status" value="1"/>
</dbReference>
<dbReference type="CDD" id="cd14008">
    <property type="entry name" value="STKc_LKB1_CaMKK"/>
    <property type="match status" value="1"/>
</dbReference>
<protein>
    <submittedName>
        <fullName evidence="6">Protein kinase, putative</fullName>
    </submittedName>
</protein>
<dbReference type="InterPro" id="IPR008271">
    <property type="entry name" value="Ser/Thr_kinase_AS"/>
</dbReference>
<dbReference type="VEuPathDB" id="TriTrypDB:BSAL_74210"/>
<organism evidence="6 7">
    <name type="scientific">Bodo saltans</name>
    <name type="common">Flagellated protozoan</name>
    <dbReference type="NCBI Taxonomy" id="75058"/>
    <lineage>
        <taxon>Eukaryota</taxon>
        <taxon>Discoba</taxon>
        <taxon>Euglenozoa</taxon>
        <taxon>Kinetoplastea</taxon>
        <taxon>Metakinetoplastina</taxon>
        <taxon>Eubodonida</taxon>
        <taxon>Bodonidae</taxon>
        <taxon>Bodo</taxon>
    </lineage>
</organism>
<feature type="region of interest" description="Disordered" evidence="4">
    <location>
        <begin position="391"/>
        <end position="411"/>
    </location>
</feature>
<keyword evidence="6" id="KW-0808">Transferase</keyword>
<keyword evidence="6" id="KW-0418">Kinase</keyword>
<name>A0A0S4IXN3_BODSA</name>
<sequence length="1474" mass="156880">MSFNTSALPSATKVSTPLGKFTFPAPRSPSSVDHTAVATGGGGIPSSMLLGAPQTQQTNTSSTAASIRLASLLSISTIPDIMMQRGGSSATTASTATGSASMDFTMNESDAFSAYRGRSQREEDHAQVGGNNYQQQYSNGSGVEEEDDAFEVPREATRSEAQPFMMASPAAVNRQMKITTSTTLVEDDENGREQQGKLVSHPTTVGSGGGGPTVAVGGSYLPIASDIFLQEATPTHHNVMQKQHAVAKHSTEKAHRGRRKSQSIISEALAEVANSSPQPHQLPTATYKEPHEVFPKINPRVNGGANTSESMSRDTTSQLSDLTGTTAGRTVGDESTRLAQFPLFPASSPFSSGGNDNNNQHQQQGILHSAAGAADGSVSQHHPTTTTTHFLATTASTARRRSGGSLIPPPFDADLLRNAKVSLQSLVELRSTLMSSHRLRRESFSNHQQQQQQRPFVAVVPAAGLTVEARDAGPRSPLQRRTTVSGVSGADDNFSTSGGPRDEQESFDSPFHLGAGATAVSLSMSLCGNHPQQGKAGRGLHAGDDSSYGTPTQSSSSAEIRSTSPGLATVLPPSAATAAGLVTGQADTTDTILESNIATTVSNRFSIAEVVDYFLNDKRSDAEARLEHVVMFAKELYSIAEQLEMFSAQAVSYISAMPPPPPPAATGAGDSHATPNKQQTNIAARVTSPVMDAAELQGGHQFPEDNRPFGQFTTARPSLALRMDKRHSLGASGPNAIHYSGGGVPQQGNHHHLTVNSAFASYLSPMQAGLETSLLSTVSPRSGGGRVAKSPGGAMMLQFLALTDTVNNNGGSAFGGNDLTNNNYNAQQQQPHLEEEDLLSMISHSATRDAQAAFARTQRAHFREDGGFEMINDYMLLDELGRGTTGAVFLAIHQETDEPYAIKSMIKSRQRRRLPARRGSTSFVSAKPNALDAPSTPTPAPTISVLETSQQRNPIEREISIMRNIKHPNLVALHEVIDDDDEQQIHLVMDYCRFGPLVKILSSSSDPSHGGGRRLSAAATGRSCLTTTVVRPITKLALFTQQICEGLRYLHKHNIVHRDIKPDNILIVEENLVKISDFGESAIVEKLENDGGRPKGVPSVGTPAFFAPELCRAVAGNETPAASFSPPFAIPGEDNGRHTTGKEADVWAFGVTMYAALVGKLPFYGTTFQAQTRAIVREMLVFPSRAELPEPESITDTLYDYWRDLLTLMLQKNPSDRASLRTVAKHPAVVGVEKADKAVLARLEKKASLSRIPVTSQLHRTGSVLNISGNLLHLARSSEFANLSATARPEVSASISTTSLVSASSSATAAGGAAHHRRLSLRDTFQVDGAQFEVIVDAPASPESRGSGGSTSSVPVVSINATDAAIDTAIVPSPPKFGSPSAARAKANTIAPQHEDDDDEDDNDEPLGNLHLRVFGDDHTDMTPMSSRNAARVVFVSETRRKAVINHASHLGVEGAHEVGANPFSRRTSFHLQQ</sequence>
<feature type="compositionally biased region" description="Polar residues" evidence="4">
    <location>
        <begin position="1"/>
        <end position="15"/>
    </location>
</feature>
<feature type="region of interest" description="Disordered" evidence="4">
    <location>
        <begin position="910"/>
        <end position="942"/>
    </location>
</feature>
<dbReference type="Gene3D" id="3.30.200.20">
    <property type="entry name" value="Phosphorylase Kinase, domain 1"/>
    <property type="match status" value="1"/>
</dbReference>
<dbReference type="Pfam" id="PF00069">
    <property type="entry name" value="Pkinase"/>
    <property type="match status" value="1"/>
</dbReference>
<dbReference type="GO" id="GO:0004674">
    <property type="term" value="F:protein serine/threonine kinase activity"/>
    <property type="evidence" value="ECO:0007669"/>
    <property type="project" value="InterPro"/>
</dbReference>
<feature type="region of interest" description="Disordered" evidence="4">
    <location>
        <begin position="343"/>
        <end position="362"/>
    </location>
</feature>
<feature type="binding site" evidence="3">
    <location>
        <position position="903"/>
    </location>
    <ligand>
        <name>ATP</name>
        <dbReference type="ChEBI" id="CHEBI:30616"/>
    </ligand>
</feature>
<evidence type="ECO:0000256" key="2">
    <source>
        <dbReference type="ARBA" id="ARBA00022840"/>
    </source>
</evidence>
<dbReference type="EMBL" id="CYKH01000643">
    <property type="protein sequence ID" value="CUG09068.1"/>
    <property type="molecule type" value="Genomic_DNA"/>
</dbReference>
<proteinExistence type="predicted"/>
<dbReference type="InterPro" id="IPR000719">
    <property type="entry name" value="Prot_kinase_dom"/>
</dbReference>
<dbReference type="GO" id="GO:0005524">
    <property type="term" value="F:ATP binding"/>
    <property type="evidence" value="ECO:0007669"/>
    <property type="project" value="UniProtKB-UniRule"/>
</dbReference>
<dbReference type="PROSITE" id="PS50011">
    <property type="entry name" value="PROTEIN_KINASE_DOM"/>
    <property type="match status" value="1"/>
</dbReference>
<dbReference type="PANTHER" id="PTHR24348">
    <property type="entry name" value="SERINE/THREONINE-PROTEIN KINASE UNC-51-RELATED"/>
    <property type="match status" value="1"/>
</dbReference>
<feature type="region of interest" description="Disordered" evidence="4">
    <location>
        <begin position="657"/>
        <end position="676"/>
    </location>
</feature>
<feature type="compositionally biased region" description="Acidic residues" evidence="4">
    <location>
        <begin position="1395"/>
        <end position="1405"/>
    </location>
</feature>
<keyword evidence="7" id="KW-1185">Reference proteome</keyword>
<dbReference type="PROSITE" id="PS00108">
    <property type="entry name" value="PROTEIN_KINASE_ST"/>
    <property type="match status" value="1"/>
</dbReference>
<dbReference type="OrthoDB" id="68483at2759"/>
<keyword evidence="1 3" id="KW-0547">Nucleotide-binding</keyword>
<keyword evidence="2 3" id="KW-0067">ATP-binding</keyword>
<accession>A0A0S4IXN3</accession>
<evidence type="ECO:0000313" key="6">
    <source>
        <dbReference type="EMBL" id="CUG09068.1"/>
    </source>
</evidence>
<feature type="compositionally biased region" description="Polar residues" evidence="4">
    <location>
        <begin position="129"/>
        <end position="141"/>
    </location>
</feature>
<feature type="region of interest" description="Disordered" evidence="4">
    <location>
        <begin position="468"/>
        <end position="511"/>
    </location>
</feature>
<dbReference type="InterPro" id="IPR045269">
    <property type="entry name" value="Atg1-like"/>
</dbReference>
<dbReference type="GO" id="GO:0005737">
    <property type="term" value="C:cytoplasm"/>
    <property type="evidence" value="ECO:0007669"/>
    <property type="project" value="TreeGrafter"/>
</dbReference>
<dbReference type="SMART" id="SM00220">
    <property type="entry name" value="S_TKc"/>
    <property type="match status" value="1"/>
</dbReference>
<feature type="domain" description="Protein kinase" evidence="5">
    <location>
        <begin position="874"/>
        <end position="1229"/>
    </location>
</feature>
<feature type="compositionally biased region" description="Low complexity" evidence="4">
    <location>
        <begin position="546"/>
        <end position="557"/>
    </location>
</feature>
<feature type="region of interest" description="Disordered" evidence="4">
    <location>
        <begin position="299"/>
        <end position="333"/>
    </location>
</feature>
<feature type="compositionally biased region" description="Polar residues" evidence="4">
    <location>
        <begin position="304"/>
        <end position="328"/>
    </location>
</feature>
<dbReference type="Gene3D" id="1.10.510.10">
    <property type="entry name" value="Transferase(Phosphotransferase) domain 1"/>
    <property type="match status" value="1"/>
</dbReference>
<dbReference type="PANTHER" id="PTHR24348:SF72">
    <property type="entry name" value="SERINE_THREONINE PROTEIN KINASE"/>
    <property type="match status" value="1"/>
</dbReference>
<evidence type="ECO:0000256" key="3">
    <source>
        <dbReference type="PROSITE-ProRule" id="PRU10141"/>
    </source>
</evidence>
<evidence type="ECO:0000313" key="7">
    <source>
        <dbReference type="Proteomes" id="UP000051952"/>
    </source>
</evidence>
<feature type="region of interest" description="Disordered" evidence="4">
    <location>
        <begin position="1370"/>
        <end position="1408"/>
    </location>
</feature>
<reference evidence="7" key="1">
    <citation type="submission" date="2015-09" db="EMBL/GenBank/DDBJ databases">
        <authorList>
            <consortium name="Pathogen Informatics"/>
        </authorList>
    </citation>
    <scope>NUCLEOTIDE SEQUENCE [LARGE SCALE GENOMIC DNA]</scope>
    <source>
        <strain evidence="7">Lake Konstanz</strain>
    </source>
</reference>
<evidence type="ECO:0000256" key="4">
    <source>
        <dbReference type="SAM" id="MobiDB-lite"/>
    </source>
</evidence>
<dbReference type="InterPro" id="IPR011009">
    <property type="entry name" value="Kinase-like_dom_sf"/>
</dbReference>
<dbReference type="Proteomes" id="UP000051952">
    <property type="component" value="Unassembled WGS sequence"/>
</dbReference>
<evidence type="ECO:0000259" key="5">
    <source>
        <dbReference type="PROSITE" id="PS50011"/>
    </source>
</evidence>
<dbReference type="SUPFAM" id="SSF56112">
    <property type="entry name" value="Protein kinase-like (PK-like)"/>
    <property type="match status" value="1"/>
</dbReference>
<dbReference type="GO" id="GO:0010506">
    <property type="term" value="P:regulation of autophagy"/>
    <property type="evidence" value="ECO:0007669"/>
    <property type="project" value="InterPro"/>
</dbReference>